<dbReference type="InterPro" id="IPR004244">
    <property type="entry name" value="Transposase_22"/>
</dbReference>
<comment type="caution">
    <text evidence="3">The sequence shown here is derived from an EMBL/GenBank/DDBJ whole genome shotgun (WGS) entry which is preliminary data.</text>
</comment>
<name>A0A6S7FEJ4_PARCT</name>
<dbReference type="Proteomes" id="UP001152795">
    <property type="component" value="Unassembled WGS sequence"/>
</dbReference>
<dbReference type="OrthoDB" id="5988707at2759"/>
<feature type="compositionally biased region" description="Polar residues" evidence="2">
    <location>
        <begin position="10"/>
        <end position="24"/>
    </location>
</feature>
<sequence length="275" mass="32158">MASYKHASKRNAQSLTISSNNTPIKSAKSKSMKQNDTPNMFVQQETQERENNTQLDEIHELLKVMARKLDKLDIIEEKVKSAEEEMKGLKQSLEYAYAEIDDLKHQQELSKICDEETKKRIKNLENENTALHDSIAVLKASSMRDNLVFYNISEQEREDTTAIIHSLLEEKFEVRDAANMIKIDRSHRIGRKVQTNAKPRPIVVKFNYFQDREYIRKNARKLKGTRIGVSQQFPEEIERVRKALYPEYKKAKTEKERARMVRDKLIIEGVVFNLT</sequence>
<feature type="coiled-coil region" evidence="1">
    <location>
        <begin position="65"/>
        <end position="141"/>
    </location>
</feature>
<dbReference type="Gene3D" id="3.30.70.1820">
    <property type="entry name" value="L1 transposable element, RRM domain"/>
    <property type="match status" value="1"/>
</dbReference>
<keyword evidence="1" id="KW-0175">Coiled coil</keyword>
<proteinExistence type="predicted"/>
<evidence type="ECO:0000256" key="2">
    <source>
        <dbReference type="SAM" id="MobiDB-lite"/>
    </source>
</evidence>
<evidence type="ECO:0000256" key="1">
    <source>
        <dbReference type="SAM" id="Coils"/>
    </source>
</evidence>
<reference evidence="3" key="1">
    <citation type="submission" date="2020-04" db="EMBL/GenBank/DDBJ databases">
        <authorList>
            <person name="Alioto T."/>
            <person name="Alioto T."/>
            <person name="Gomez Garrido J."/>
        </authorList>
    </citation>
    <scope>NUCLEOTIDE SEQUENCE</scope>
    <source>
        <strain evidence="3">A484AB</strain>
    </source>
</reference>
<keyword evidence="4" id="KW-1185">Reference proteome</keyword>
<protein>
    <submittedName>
        <fullName evidence="3">Uncharacterized protein</fullName>
    </submittedName>
</protein>
<gene>
    <name evidence="3" type="ORF">PACLA_8A032869</name>
</gene>
<dbReference type="PANTHER" id="PTHR11505">
    <property type="entry name" value="L1 TRANSPOSABLE ELEMENT-RELATED"/>
    <property type="match status" value="1"/>
</dbReference>
<evidence type="ECO:0000313" key="4">
    <source>
        <dbReference type="Proteomes" id="UP001152795"/>
    </source>
</evidence>
<organism evidence="3 4">
    <name type="scientific">Paramuricea clavata</name>
    <name type="common">Red gorgonian</name>
    <name type="synonym">Violescent sea-whip</name>
    <dbReference type="NCBI Taxonomy" id="317549"/>
    <lineage>
        <taxon>Eukaryota</taxon>
        <taxon>Metazoa</taxon>
        <taxon>Cnidaria</taxon>
        <taxon>Anthozoa</taxon>
        <taxon>Octocorallia</taxon>
        <taxon>Malacalcyonacea</taxon>
        <taxon>Plexauridae</taxon>
        <taxon>Paramuricea</taxon>
    </lineage>
</organism>
<feature type="region of interest" description="Disordered" evidence="2">
    <location>
        <begin position="1"/>
        <end position="38"/>
    </location>
</feature>
<dbReference type="AlphaFoldDB" id="A0A6S7FEJ4"/>
<accession>A0A6S7FEJ4</accession>
<dbReference type="EMBL" id="CACRXK020000070">
    <property type="protein sequence ID" value="CAB3977775.1"/>
    <property type="molecule type" value="Genomic_DNA"/>
</dbReference>
<evidence type="ECO:0000313" key="3">
    <source>
        <dbReference type="EMBL" id="CAB3977775.1"/>
    </source>
</evidence>